<organism evidence="2 3">
    <name type="scientific">Candidatus Aphodomorpha intestinavium</name>
    <dbReference type="NCBI Taxonomy" id="2840672"/>
    <lineage>
        <taxon>Bacteria</taxon>
        <taxon>Bacillati</taxon>
        <taxon>Bacillota</taxon>
        <taxon>Clostridia</taxon>
        <taxon>Eubacteriales</taxon>
        <taxon>Candidatus Aphodomorpha</taxon>
    </lineage>
</organism>
<dbReference type="Gene3D" id="2.60.40.4270">
    <property type="entry name" value="Listeria-Bacteroides repeat domain"/>
    <property type="match status" value="2"/>
</dbReference>
<dbReference type="GO" id="GO:0030313">
    <property type="term" value="C:cell envelope"/>
    <property type="evidence" value="ECO:0007669"/>
    <property type="project" value="UniProtKB-SubCell"/>
</dbReference>
<evidence type="ECO:0000256" key="1">
    <source>
        <dbReference type="ARBA" id="ARBA00004196"/>
    </source>
</evidence>
<dbReference type="InterPro" id="IPR013378">
    <property type="entry name" value="InlB-like_B-rpt"/>
</dbReference>
<feature type="non-terminal residue" evidence="2">
    <location>
        <position position="1"/>
    </location>
</feature>
<protein>
    <submittedName>
        <fullName evidence="2">InlB B-repeat-containing protein</fullName>
    </submittedName>
</protein>
<evidence type="ECO:0000313" key="2">
    <source>
        <dbReference type="EMBL" id="HIU94285.1"/>
    </source>
</evidence>
<sequence length="229" mass="23329">TFLGWSLSSTATSASYQPGGSITLTASATLYAVWRINTYTVSYNANGGSGAPASQTKTYGAPLTLSTAKPTRAGHTFLGWNTKADGSGTGYAAGGSYTANAAATLYAQWQANAYAVTFDAQGGNVTPASKSVTYGQPYGALPVPERPGYRFDGWFTAAAGGTQVTAETVVAVTAAQTLYARWTVQSIVRVMGADGALHAGVLYVMGADGALHVGIVHAKGTDGALHVNG</sequence>
<dbReference type="InterPro" id="IPR042229">
    <property type="entry name" value="Listeria/Bacterioides_rpt_sf"/>
</dbReference>
<reference evidence="2" key="2">
    <citation type="journal article" date="2021" name="PeerJ">
        <title>Extensive microbial diversity within the chicken gut microbiome revealed by metagenomics and culture.</title>
        <authorList>
            <person name="Gilroy R."/>
            <person name="Ravi A."/>
            <person name="Getino M."/>
            <person name="Pursley I."/>
            <person name="Horton D.L."/>
            <person name="Alikhan N.F."/>
            <person name="Baker D."/>
            <person name="Gharbi K."/>
            <person name="Hall N."/>
            <person name="Watson M."/>
            <person name="Adriaenssens E.M."/>
            <person name="Foster-Nyarko E."/>
            <person name="Jarju S."/>
            <person name="Secka A."/>
            <person name="Antonio M."/>
            <person name="Oren A."/>
            <person name="Chaudhuri R.R."/>
            <person name="La Ragione R."/>
            <person name="Hildebrand F."/>
            <person name="Pallen M.J."/>
        </authorList>
    </citation>
    <scope>NUCLEOTIDE SEQUENCE</scope>
    <source>
        <strain evidence="2">ChiGjej2B2-16831</strain>
    </source>
</reference>
<accession>A0A9D1ST17</accession>
<evidence type="ECO:0000313" key="3">
    <source>
        <dbReference type="Proteomes" id="UP000824128"/>
    </source>
</evidence>
<comment type="subcellular location">
    <subcellularLocation>
        <location evidence="1">Cell envelope</location>
    </subcellularLocation>
</comment>
<name>A0A9D1ST17_9FIRM</name>
<dbReference type="Pfam" id="PF09479">
    <property type="entry name" value="Flg_new"/>
    <property type="match status" value="3"/>
</dbReference>
<gene>
    <name evidence="2" type="ORF">IAD24_03920</name>
</gene>
<dbReference type="NCBIfam" id="TIGR02543">
    <property type="entry name" value="List_Bact_rpt"/>
    <property type="match status" value="1"/>
</dbReference>
<comment type="caution">
    <text evidence="2">The sequence shown here is derived from an EMBL/GenBank/DDBJ whole genome shotgun (WGS) entry which is preliminary data.</text>
</comment>
<proteinExistence type="predicted"/>
<dbReference type="EMBL" id="DVNZ01000124">
    <property type="protein sequence ID" value="HIU94285.1"/>
    <property type="molecule type" value="Genomic_DNA"/>
</dbReference>
<dbReference type="AlphaFoldDB" id="A0A9D1ST17"/>
<reference evidence="2" key="1">
    <citation type="submission" date="2020-10" db="EMBL/GenBank/DDBJ databases">
        <authorList>
            <person name="Gilroy R."/>
        </authorList>
    </citation>
    <scope>NUCLEOTIDE SEQUENCE</scope>
    <source>
        <strain evidence="2">ChiGjej2B2-16831</strain>
    </source>
</reference>
<dbReference type="Proteomes" id="UP000824128">
    <property type="component" value="Unassembled WGS sequence"/>
</dbReference>